<comment type="caution">
    <text evidence="1">The sequence shown here is derived from an EMBL/GenBank/DDBJ whole genome shotgun (WGS) entry which is preliminary data.</text>
</comment>
<dbReference type="RefSeq" id="WP_002703314.1">
    <property type="nucleotide sequence ID" value="NZ_AGRW01000041.1"/>
</dbReference>
<protein>
    <submittedName>
        <fullName evidence="1">Uncharacterized protein</fullName>
    </submittedName>
</protein>
<dbReference type="STRING" id="907348.TresaDRAFT_1493"/>
<gene>
    <name evidence="1" type="ORF">TresaDRAFT_1493</name>
</gene>
<evidence type="ECO:0000313" key="1">
    <source>
        <dbReference type="EMBL" id="EIC02229.1"/>
    </source>
</evidence>
<dbReference type="OrthoDB" id="80293at2"/>
<dbReference type="Proteomes" id="UP000003571">
    <property type="component" value="Unassembled WGS sequence"/>
</dbReference>
<keyword evidence="2" id="KW-1185">Reference proteome</keyword>
<reference evidence="1 2" key="1">
    <citation type="submission" date="2011-09" db="EMBL/GenBank/DDBJ databases">
        <title>The draft genome of Treponema saccharophilum DSM 2985.</title>
        <authorList>
            <consortium name="US DOE Joint Genome Institute (JGI-PGF)"/>
            <person name="Lucas S."/>
            <person name="Copeland A."/>
            <person name="Lapidus A."/>
            <person name="Glavina del Rio T."/>
            <person name="Dalin E."/>
            <person name="Tice H."/>
            <person name="Bruce D."/>
            <person name="Goodwin L."/>
            <person name="Pitluck S."/>
            <person name="Peters L."/>
            <person name="Kyrpides N."/>
            <person name="Mavromatis K."/>
            <person name="Ivanova N."/>
            <person name="Markowitz V."/>
            <person name="Cheng J.-F."/>
            <person name="Hugenholtz P."/>
            <person name="Woyke T."/>
            <person name="Wu D."/>
            <person name="Gronow S."/>
            <person name="Wellnitz S."/>
            <person name="Brambilla E."/>
            <person name="Klenk H.-P."/>
            <person name="Eisen J.A."/>
        </authorList>
    </citation>
    <scope>NUCLEOTIDE SEQUENCE [LARGE SCALE GENOMIC DNA]</scope>
    <source>
        <strain evidence="1 2">DSM 2985</strain>
    </source>
</reference>
<name>H7EJJ1_9SPIR</name>
<organism evidence="1 2">
    <name type="scientific">Treponema saccharophilum DSM 2985</name>
    <dbReference type="NCBI Taxonomy" id="907348"/>
    <lineage>
        <taxon>Bacteria</taxon>
        <taxon>Pseudomonadati</taxon>
        <taxon>Spirochaetota</taxon>
        <taxon>Spirochaetia</taxon>
        <taxon>Spirochaetales</taxon>
        <taxon>Treponemataceae</taxon>
        <taxon>Treponema</taxon>
    </lineage>
</organism>
<sequence length="153" mass="17008">MGRDKGGAVLLERLLIFIKAGKYDEGAKLCSMVAPNHLKEFLLKTAYDTSDFSLYSFAVHMFAETDGIEWLETALSLVIGPLCFVDGAYSIGLFHARQLLAKEYSVKNLEMLLFFHDLPEKLVGRDEALEIAARILRLEPGNQLALRITKSGG</sequence>
<dbReference type="eggNOG" id="ENOG50337W4">
    <property type="taxonomic scope" value="Bacteria"/>
</dbReference>
<dbReference type="AlphaFoldDB" id="H7EJJ1"/>
<evidence type="ECO:0000313" key="2">
    <source>
        <dbReference type="Proteomes" id="UP000003571"/>
    </source>
</evidence>
<dbReference type="EMBL" id="AGRW01000041">
    <property type="protein sequence ID" value="EIC02229.1"/>
    <property type="molecule type" value="Genomic_DNA"/>
</dbReference>
<accession>H7EJJ1</accession>
<proteinExistence type="predicted"/>